<dbReference type="EMBL" id="QGKX02002183">
    <property type="protein sequence ID" value="KAF3486430.1"/>
    <property type="molecule type" value="Genomic_DNA"/>
</dbReference>
<dbReference type="Proteomes" id="UP000712600">
    <property type="component" value="Unassembled WGS sequence"/>
</dbReference>
<evidence type="ECO:0000313" key="2">
    <source>
        <dbReference type="Proteomes" id="UP000712600"/>
    </source>
</evidence>
<gene>
    <name evidence="1" type="ORF">F2Q69_00055024</name>
</gene>
<organism evidence="1 2">
    <name type="scientific">Brassica cretica</name>
    <name type="common">Mustard</name>
    <dbReference type="NCBI Taxonomy" id="69181"/>
    <lineage>
        <taxon>Eukaryota</taxon>
        <taxon>Viridiplantae</taxon>
        <taxon>Streptophyta</taxon>
        <taxon>Embryophyta</taxon>
        <taxon>Tracheophyta</taxon>
        <taxon>Spermatophyta</taxon>
        <taxon>Magnoliopsida</taxon>
        <taxon>eudicotyledons</taxon>
        <taxon>Gunneridae</taxon>
        <taxon>Pentapetalae</taxon>
        <taxon>rosids</taxon>
        <taxon>malvids</taxon>
        <taxon>Brassicales</taxon>
        <taxon>Brassicaceae</taxon>
        <taxon>Brassiceae</taxon>
        <taxon>Brassica</taxon>
    </lineage>
</organism>
<proteinExistence type="predicted"/>
<comment type="caution">
    <text evidence="1">The sequence shown here is derived from an EMBL/GenBank/DDBJ whole genome shotgun (WGS) entry which is preliminary data.</text>
</comment>
<evidence type="ECO:0000313" key="1">
    <source>
        <dbReference type="EMBL" id="KAF3486430.1"/>
    </source>
</evidence>
<dbReference type="AlphaFoldDB" id="A0A8S9N0W3"/>
<sequence length="91" mass="9575">MRGLRFGYALNAIKVGFWSLSLSLSNPLIYERRIVSIAVALVSTARCPSVARVGDLSLSGGNGVTASCTCSLLSRSKQTRTSGTSLVLVVL</sequence>
<name>A0A8S9N0W3_BRACR</name>
<reference evidence="1" key="1">
    <citation type="submission" date="2019-12" db="EMBL/GenBank/DDBJ databases">
        <title>Genome sequencing and annotation of Brassica cretica.</title>
        <authorList>
            <person name="Studholme D.J."/>
            <person name="Sarris P."/>
        </authorList>
    </citation>
    <scope>NUCLEOTIDE SEQUENCE</scope>
    <source>
        <strain evidence="1">PFS-109/04</strain>
        <tissue evidence="1">Leaf</tissue>
    </source>
</reference>
<protein>
    <submittedName>
        <fullName evidence="1">Uncharacterized protein</fullName>
    </submittedName>
</protein>
<accession>A0A8S9N0W3</accession>